<dbReference type="Proteomes" id="UP000737018">
    <property type="component" value="Unassembled WGS sequence"/>
</dbReference>
<protein>
    <submittedName>
        <fullName evidence="2">Uncharacterized protein</fullName>
    </submittedName>
</protein>
<dbReference type="AlphaFoldDB" id="A0A8J4QIV6"/>
<feature type="transmembrane region" description="Helical" evidence="1">
    <location>
        <begin position="102"/>
        <end position="121"/>
    </location>
</feature>
<keyword evidence="1" id="KW-0472">Membrane</keyword>
<accession>A0A8J4QIV6</accession>
<name>A0A8J4QIV6_9ROSI</name>
<sequence>MVMKVWEVVAVDFVGKSVGFGGGSGFGSGGSEMGNHLSMKKRAGFGLGLRELALLLEPPLGAELGLRWRLAVDEMEGVVVIGGARGREGVVVREVEDEIGRVLGAVLVLVVYGKFFVLFLLKSL</sequence>
<evidence type="ECO:0000313" key="3">
    <source>
        <dbReference type="Proteomes" id="UP000737018"/>
    </source>
</evidence>
<dbReference type="EMBL" id="JRKL02008816">
    <property type="protein sequence ID" value="KAF3946654.1"/>
    <property type="molecule type" value="Genomic_DNA"/>
</dbReference>
<proteinExistence type="predicted"/>
<keyword evidence="1" id="KW-1133">Transmembrane helix</keyword>
<keyword evidence="3" id="KW-1185">Reference proteome</keyword>
<evidence type="ECO:0000256" key="1">
    <source>
        <dbReference type="SAM" id="Phobius"/>
    </source>
</evidence>
<gene>
    <name evidence="2" type="ORF">CMV_027105</name>
</gene>
<comment type="caution">
    <text evidence="2">The sequence shown here is derived from an EMBL/GenBank/DDBJ whole genome shotgun (WGS) entry which is preliminary data.</text>
</comment>
<keyword evidence="1" id="KW-0812">Transmembrane</keyword>
<organism evidence="2 3">
    <name type="scientific">Castanea mollissima</name>
    <name type="common">Chinese chestnut</name>
    <dbReference type="NCBI Taxonomy" id="60419"/>
    <lineage>
        <taxon>Eukaryota</taxon>
        <taxon>Viridiplantae</taxon>
        <taxon>Streptophyta</taxon>
        <taxon>Embryophyta</taxon>
        <taxon>Tracheophyta</taxon>
        <taxon>Spermatophyta</taxon>
        <taxon>Magnoliopsida</taxon>
        <taxon>eudicotyledons</taxon>
        <taxon>Gunneridae</taxon>
        <taxon>Pentapetalae</taxon>
        <taxon>rosids</taxon>
        <taxon>fabids</taxon>
        <taxon>Fagales</taxon>
        <taxon>Fagaceae</taxon>
        <taxon>Castanea</taxon>
    </lineage>
</organism>
<reference evidence="2" key="1">
    <citation type="submission" date="2020-03" db="EMBL/GenBank/DDBJ databases">
        <title>Castanea mollissima Vanexum genome sequencing.</title>
        <authorList>
            <person name="Staton M."/>
        </authorList>
    </citation>
    <scope>NUCLEOTIDE SEQUENCE</scope>
    <source>
        <tissue evidence="2">Leaf</tissue>
    </source>
</reference>
<evidence type="ECO:0000313" key="2">
    <source>
        <dbReference type="EMBL" id="KAF3946654.1"/>
    </source>
</evidence>